<accession>A0A0P6XC58</accession>
<evidence type="ECO:0000256" key="3">
    <source>
        <dbReference type="ARBA" id="ARBA00022679"/>
    </source>
</evidence>
<organism evidence="7 8">
    <name type="scientific">Leptolinea tardivitalis</name>
    <dbReference type="NCBI Taxonomy" id="229920"/>
    <lineage>
        <taxon>Bacteria</taxon>
        <taxon>Bacillati</taxon>
        <taxon>Chloroflexota</taxon>
        <taxon>Anaerolineae</taxon>
        <taxon>Anaerolineales</taxon>
        <taxon>Anaerolineaceae</taxon>
        <taxon>Leptolinea</taxon>
    </lineage>
</organism>
<dbReference type="Pfam" id="PF00348">
    <property type="entry name" value="polyprenyl_synt"/>
    <property type="match status" value="1"/>
</dbReference>
<protein>
    <recommendedName>
        <fullName evidence="9">Heptaprenyl diphosphate synthase</fullName>
    </recommendedName>
</protein>
<keyword evidence="3 6" id="KW-0808">Transferase</keyword>
<sequence>MINTSTIFDYVRPDLLKMEDLIRQQMKESYVDLTNALELLLSSGGKRVRPTITILVGKCLKADYHRIITMAGSIELLHTATLVHDDLIDGSLLRRGSPTLNSKWSAGATVLTGDYLFATAARLSSETASIEALKLFSQTLQTIVNGEVRQMFSPRCLPGREEYYKRIYAKTASLFETSAAVAGIISEAGKETVQALSTFGREIGMAFQIADDILDFTGDESVMGKPKGSDLRQGLITLPTQIFIEDNPHHPVVEKITTSGCISESEDIKGFIQEIIDRNTIEKSYSIADEFIERGINALEILPNTIEKQMLISLVQSQARRNF</sequence>
<evidence type="ECO:0000256" key="5">
    <source>
        <dbReference type="ARBA" id="ARBA00022842"/>
    </source>
</evidence>
<dbReference type="PANTHER" id="PTHR12001">
    <property type="entry name" value="GERANYLGERANYL PYROPHOSPHATE SYNTHASE"/>
    <property type="match status" value="1"/>
</dbReference>
<reference evidence="7 8" key="1">
    <citation type="submission" date="2015-07" db="EMBL/GenBank/DDBJ databases">
        <title>Genome sequence of Leptolinea tardivitalis DSM 16556.</title>
        <authorList>
            <person name="Hemp J."/>
            <person name="Ward L.M."/>
            <person name="Pace L.A."/>
            <person name="Fischer W.W."/>
        </authorList>
    </citation>
    <scope>NUCLEOTIDE SEQUENCE [LARGE SCALE GENOMIC DNA]</scope>
    <source>
        <strain evidence="7 8">YMTK-2</strain>
    </source>
</reference>
<keyword evidence="8" id="KW-1185">Reference proteome</keyword>
<dbReference type="PANTHER" id="PTHR12001:SF69">
    <property type="entry name" value="ALL TRANS-POLYPRENYL-DIPHOSPHATE SYNTHASE PDSS1"/>
    <property type="match status" value="1"/>
</dbReference>
<dbReference type="Proteomes" id="UP000050430">
    <property type="component" value="Unassembled WGS sequence"/>
</dbReference>
<dbReference type="PROSITE" id="PS00444">
    <property type="entry name" value="POLYPRENYL_SYNTHASE_2"/>
    <property type="match status" value="1"/>
</dbReference>
<evidence type="ECO:0000256" key="6">
    <source>
        <dbReference type="RuleBase" id="RU004466"/>
    </source>
</evidence>
<dbReference type="Gene3D" id="1.10.600.10">
    <property type="entry name" value="Farnesyl Diphosphate Synthase"/>
    <property type="match status" value="1"/>
</dbReference>
<evidence type="ECO:0008006" key="9">
    <source>
        <dbReference type="Google" id="ProtNLM"/>
    </source>
</evidence>
<dbReference type="AlphaFoldDB" id="A0A0P6XC58"/>
<evidence type="ECO:0000256" key="1">
    <source>
        <dbReference type="ARBA" id="ARBA00001946"/>
    </source>
</evidence>
<dbReference type="GO" id="GO:0008299">
    <property type="term" value="P:isoprenoid biosynthetic process"/>
    <property type="evidence" value="ECO:0007669"/>
    <property type="project" value="InterPro"/>
</dbReference>
<dbReference type="InterPro" id="IPR033749">
    <property type="entry name" value="Polyprenyl_synt_CS"/>
</dbReference>
<comment type="similarity">
    <text evidence="2 6">Belongs to the FPP/GGPP synthase family.</text>
</comment>
<dbReference type="SUPFAM" id="SSF48576">
    <property type="entry name" value="Terpenoid synthases"/>
    <property type="match status" value="1"/>
</dbReference>
<comment type="cofactor">
    <cofactor evidence="1">
        <name>Mg(2+)</name>
        <dbReference type="ChEBI" id="CHEBI:18420"/>
    </cofactor>
</comment>
<evidence type="ECO:0000256" key="2">
    <source>
        <dbReference type="ARBA" id="ARBA00006706"/>
    </source>
</evidence>
<dbReference type="InterPro" id="IPR008949">
    <property type="entry name" value="Isoprenoid_synthase_dom_sf"/>
</dbReference>
<keyword evidence="4" id="KW-0479">Metal-binding</keyword>
<dbReference type="GO" id="GO:0046872">
    <property type="term" value="F:metal ion binding"/>
    <property type="evidence" value="ECO:0007669"/>
    <property type="project" value="UniProtKB-KW"/>
</dbReference>
<evidence type="ECO:0000256" key="4">
    <source>
        <dbReference type="ARBA" id="ARBA00022723"/>
    </source>
</evidence>
<evidence type="ECO:0000313" key="7">
    <source>
        <dbReference type="EMBL" id="KPL72421.1"/>
    </source>
</evidence>
<dbReference type="SFLD" id="SFLDS00005">
    <property type="entry name" value="Isoprenoid_Synthase_Type_I"/>
    <property type="match status" value="1"/>
</dbReference>
<dbReference type="InterPro" id="IPR000092">
    <property type="entry name" value="Polyprenyl_synt"/>
</dbReference>
<gene>
    <name evidence="7" type="ORF">ADM99_08220</name>
</gene>
<dbReference type="PROSITE" id="PS00723">
    <property type="entry name" value="POLYPRENYL_SYNTHASE_1"/>
    <property type="match status" value="1"/>
</dbReference>
<evidence type="ECO:0000313" key="8">
    <source>
        <dbReference type="Proteomes" id="UP000050430"/>
    </source>
</evidence>
<keyword evidence="5" id="KW-0460">Magnesium</keyword>
<dbReference type="EMBL" id="LGCK01000008">
    <property type="protein sequence ID" value="KPL72421.1"/>
    <property type="molecule type" value="Genomic_DNA"/>
</dbReference>
<comment type="caution">
    <text evidence="7">The sequence shown here is derived from an EMBL/GenBank/DDBJ whole genome shotgun (WGS) entry which is preliminary data.</text>
</comment>
<proteinExistence type="inferred from homology"/>
<dbReference type="GO" id="GO:0004659">
    <property type="term" value="F:prenyltransferase activity"/>
    <property type="evidence" value="ECO:0007669"/>
    <property type="project" value="InterPro"/>
</dbReference>
<dbReference type="CDD" id="cd00685">
    <property type="entry name" value="Trans_IPPS_HT"/>
    <property type="match status" value="1"/>
</dbReference>
<dbReference type="STRING" id="229920.ADM99_08220"/>
<name>A0A0P6XC58_9CHLR</name>